<proteinExistence type="inferred from homology"/>
<evidence type="ECO:0000256" key="2">
    <source>
        <dbReference type="ARBA" id="ARBA00022490"/>
    </source>
</evidence>
<feature type="domain" description="UreE urease accessory N-terminal" evidence="7">
    <location>
        <begin position="1"/>
        <end position="64"/>
    </location>
</feature>
<dbReference type="Pfam" id="PF05194">
    <property type="entry name" value="UreE_C"/>
    <property type="match status" value="1"/>
</dbReference>
<dbReference type="EMBL" id="CADCXN010000047">
    <property type="protein sequence ID" value="CAA9890192.1"/>
    <property type="molecule type" value="Genomic_DNA"/>
</dbReference>
<gene>
    <name evidence="5 8" type="primary">ureE</name>
    <name evidence="8" type="ORF">METHB2_20023</name>
</gene>
<dbReference type="GO" id="GO:0019627">
    <property type="term" value="P:urea metabolic process"/>
    <property type="evidence" value="ECO:0007669"/>
    <property type="project" value="InterPro"/>
</dbReference>
<dbReference type="NCBIfam" id="NF009751">
    <property type="entry name" value="PRK13261.1-1"/>
    <property type="match status" value="1"/>
</dbReference>
<dbReference type="Proteomes" id="UP000494216">
    <property type="component" value="Unassembled WGS sequence"/>
</dbReference>
<dbReference type="InterPro" id="IPR007864">
    <property type="entry name" value="UreE_C_dom"/>
</dbReference>
<feature type="compositionally biased region" description="Basic residues" evidence="6">
    <location>
        <begin position="140"/>
        <end position="154"/>
    </location>
</feature>
<dbReference type="Gene3D" id="3.30.70.790">
    <property type="entry name" value="UreE, C-terminal domain"/>
    <property type="match status" value="1"/>
</dbReference>
<dbReference type="CDD" id="cd00571">
    <property type="entry name" value="UreE"/>
    <property type="match status" value="1"/>
</dbReference>
<dbReference type="AlphaFoldDB" id="A0A8S0WN61"/>
<feature type="region of interest" description="Disordered" evidence="6">
    <location>
        <begin position="133"/>
        <end position="154"/>
    </location>
</feature>
<evidence type="ECO:0000313" key="8">
    <source>
        <dbReference type="EMBL" id="CAA9890192.1"/>
    </source>
</evidence>
<dbReference type="Gene3D" id="2.60.260.20">
    <property type="entry name" value="Urease metallochaperone UreE, N-terminal domain"/>
    <property type="match status" value="1"/>
</dbReference>
<evidence type="ECO:0000256" key="4">
    <source>
        <dbReference type="ARBA" id="ARBA00023186"/>
    </source>
</evidence>
<keyword evidence="2 5" id="KW-0963">Cytoplasm</keyword>
<comment type="function">
    <text evidence="5">Involved in urease metallocenter assembly. Binds nickel. Probably functions as a nickel donor during metallocenter assembly.</text>
</comment>
<dbReference type="GO" id="GO:0005737">
    <property type="term" value="C:cytoplasm"/>
    <property type="evidence" value="ECO:0007669"/>
    <property type="project" value="UniProtKB-SubCell"/>
</dbReference>
<dbReference type="SUPFAM" id="SSF69287">
    <property type="entry name" value="Urease metallochaperone UreE, N-terminal domain"/>
    <property type="match status" value="1"/>
</dbReference>
<accession>A0A8S0WN61</accession>
<keyword evidence="4 5" id="KW-0143">Chaperone</keyword>
<comment type="similarity">
    <text evidence="5">Belongs to the UreE family.</text>
</comment>
<dbReference type="RefSeq" id="WP_174625152.1">
    <property type="nucleotide sequence ID" value="NZ_CADCXN010000047.1"/>
</dbReference>
<dbReference type="HAMAP" id="MF_00822">
    <property type="entry name" value="UreE"/>
    <property type="match status" value="1"/>
</dbReference>
<sequence>MININERTWPTKKPAASLTLPFESRQKSRLRVMLDNGEEAGLFLPRGTLLRGGDCLLAEDGRVILVKAAAESTSTAYSSDPLLLMKACYHLGNRHIPVQIGENFVRYQHDHVLNDMIAAFGLKVKHELAPFEPESGAYHSHNHGGHHQSHSHDH</sequence>
<reference evidence="8 9" key="1">
    <citation type="submission" date="2020-02" db="EMBL/GenBank/DDBJ databases">
        <authorList>
            <person name="Hogendoorn C."/>
        </authorList>
    </citation>
    <scope>NUCLEOTIDE SEQUENCE [LARGE SCALE GENOMIC DNA]</scope>
    <source>
        <strain evidence="8">METHB21</strain>
    </source>
</reference>
<dbReference type="GO" id="GO:0051082">
    <property type="term" value="F:unfolded protein binding"/>
    <property type="evidence" value="ECO:0007669"/>
    <property type="project" value="UniProtKB-UniRule"/>
</dbReference>
<dbReference type="SMART" id="SM00988">
    <property type="entry name" value="UreE_N"/>
    <property type="match status" value="1"/>
</dbReference>
<dbReference type="SUPFAM" id="SSF69737">
    <property type="entry name" value="Urease metallochaperone UreE, C-terminal domain"/>
    <property type="match status" value="1"/>
</dbReference>
<keyword evidence="9" id="KW-1185">Reference proteome</keyword>
<dbReference type="GO" id="GO:0006457">
    <property type="term" value="P:protein folding"/>
    <property type="evidence" value="ECO:0007669"/>
    <property type="project" value="InterPro"/>
</dbReference>
<dbReference type="InterPro" id="IPR012406">
    <property type="entry name" value="UreE"/>
</dbReference>
<dbReference type="GO" id="GO:0016151">
    <property type="term" value="F:nickel cation binding"/>
    <property type="evidence" value="ECO:0007669"/>
    <property type="project" value="UniProtKB-UniRule"/>
</dbReference>
<comment type="caution">
    <text evidence="8">The sequence shown here is derived from an EMBL/GenBank/DDBJ whole genome shotgun (WGS) entry which is preliminary data.</text>
</comment>
<protein>
    <recommendedName>
        <fullName evidence="5">Urease accessory protein UreE</fullName>
    </recommendedName>
</protein>
<evidence type="ECO:0000313" key="9">
    <source>
        <dbReference type="Proteomes" id="UP000494216"/>
    </source>
</evidence>
<evidence type="ECO:0000259" key="7">
    <source>
        <dbReference type="SMART" id="SM00988"/>
    </source>
</evidence>
<evidence type="ECO:0000256" key="6">
    <source>
        <dbReference type="SAM" id="MobiDB-lite"/>
    </source>
</evidence>
<name>A0A8S0WN61_9GAMM</name>
<organism evidence="8 9">
    <name type="scientific">Candidatus Methylobacter favarea</name>
    <dbReference type="NCBI Taxonomy" id="2707345"/>
    <lineage>
        <taxon>Bacteria</taxon>
        <taxon>Pseudomonadati</taxon>
        <taxon>Pseudomonadota</taxon>
        <taxon>Gammaproteobacteria</taxon>
        <taxon>Methylococcales</taxon>
        <taxon>Methylococcaceae</taxon>
        <taxon>Methylobacter</taxon>
    </lineage>
</organism>
<evidence type="ECO:0000256" key="1">
    <source>
        <dbReference type="ARBA" id="ARBA00004496"/>
    </source>
</evidence>
<dbReference type="GO" id="GO:0065003">
    <property type="term" value="P:protein-containing complex assembly"/>
    <property type="evidence" value="ECO:0007669"/>
    <property type="project" value="InterPro"/>
</dbReference>
<dbReference type="InterPro" id="IPR004029">
    <property type="entry name" value="UreE_N"/>
</dbReference>
<evidence type="ECO:0000256" key="5">
    <source>
        <dbReference type="HAMAP-Rule" id="MF_00822"/>
    </source>
</evidence>
<evidence type="ECO:0000256" key="3">
    <source>
        <dbReference type="ARBA" id="ARBA00022596"/>
    </source>
</evidence>
<dbReference type="Pfam" id="PF02814">
    <property type="entry name" value="UreE_N"/>
    <property type="match status" value="1"/>
</dbReference>
<dbReference type="InterPro" id="IPR036118">
    <property type="entry name" value="UreE_N_sf"/>
</dbReference>
<keyword evidence="3 5" id="KW-0533">Nickel</keyword>
<comment type="subcellular location">
    <subcellularLocation>
        <location evidence="1 5">Cytoplasm</location>
    </subcellularLocation>
</comment>
<dbReference type="PIRSF" id="PIRSF036402">
    <property type="entry name" value="Ureas_acces_UreE"/>
    <property type="match status" value="1"/>
</dbReference>